<name>A0A2G3DUP9_9FIRM</name>
<dbReference type="PROSITE" id="PS51257">
    <property type="entry name" value="PROKAR_LIPOPROTEIN"/>
    <property type="match status" value="1"/>
</dbReference>
<dbReference type="AlphaFoldDB" id="A0A2G3DUP9"/>
<evidence type="ECO:0000313" key="2">
    <source>
        <dbReference type="EMBL" id="PHU34623.1"/>
    </source>
</evidence>
<keyword evidence="1" id="KW-0732">Signal</keyword>
<evidence type="ECO:0000256" key="1">
    <source>
        <dbReference type="SAM" id="SignalP"/>
    </source>
</evidence>
<feature type="chain" id="PRO_5013814441" description="Lipoprotein" evidence="1">
    <location>
        <begin position="26"/>
        <end position="198"/>
    </location>
</feature>
<comment type="caution">
    <text evidence="2">The sequence shown here is derived from an EMBL/GenBank/DDBJ whole genome shotgun (WGS) entry which is preliminary data.</text>
</comment>
<sequence length="198" mass="22172">MMNKKAIFAVLFIGVLLSGCGKTSAVDTSTIDNDDSVRKEISIEQLEASGKYSGINYESIYLKTIDVGSRNYTYFNLDEDDIPELAVFGDGIVHNDLVNVYTIMEGDVKELGQYGQYGTVQYIKQEGIIYEEYDSAESFYTNIYKMQDGDVTTVNNLQMDYGEDGIAYFIDSHSADENDYREMLAEYDGKLETVGAGK</sequence>
<gene>
    <name evidence="2" type="ORF">CSX01_09405</name>
</gene>
<reference evidence="2 3" key="1">
    <citation type="submission" date="2017-10" db="EMBL/GenBank/DDBJ databases">
        <title>Resolving the taxonomy of Roseburia spp., Eubacterium rectale and Agathobacter spp. through phylogenomic analysis.</title>
        <authorList>
            <person name="Sheridan P.O."/>
            <person name="Walker A.W."/>
            <person name="Duncan S.H."/>
            <person name="Scott K.P."/>
            <person name="Toole P.W.O."/>
            <person name="Luis P."/>
            <person name="Flint H.J."/>
        </authorList>
    </citation>
    <scope>NUCLEOTIDE SEQUENCE [LARGE SCALE GENOMIC DNA]</scope>
    <source>
        <strain evidence="2 3">JK626</strain>
    </source>
</reference>
<dbReference type="RefSeq" id="WP_099392195.1">
    <property type="nucleotide sequence ID" value="NZ_PDYF01000017.1"/>
</dbReference>
<feature type="signal peptide" evidence="1">
    <location>
        <begin position="1"/>
        <end position="25"/>
    </location>
</feature>
<dbReference type="Proteomes" id="UP000225889">
    <property type="component" value="Unassembled WGS sequence"/>
</dbReference>
<dbReference type="EMBL" id="PDYF01000017">
    <property type="protein sequence ID" value="PHU34623.1"/>
    <property type="molecule type" value="Genomic_DNA"/>
</dbReference>
<evidence type="ECO:0008006" key="4">
    <source>
        <dbReference type="Google" id="ProtNLM"/>
    </source>
</evidence>
<proteinExistence type="predicted"/>
<reference evidence="2 3" key="2">
    <citation type="submission" date="2017-10" db="EMBL/GenBank/DDBJ databases">
        <authorList>
            <person name="Banno H."/>
            <person name="Chua N.-H."/>
        </authorList>
    </citation>
    <scope>NUCLEOTIDE SEQUENCE [LARGE SCALE GENOMIC DNA]</scope>
    <source>
        <strain evidence="2 3">JK626</strain>
    </source>
</reference>
<evidence type="ECO:0000313" key="3">
    <source>
        <dbReference type="Proteomes" id="UP000225889"/>
    </source>
</evidence>
<organism evidence="2 3">
    <name type="scientific">Pseudobutyrivibrio ruminis</name>
    <dbReference type="NCBI Taxonomy" id="46206"/>
    <lineage>
        <taxon>Bacteria</taxon>
        <taxon>Bacillati</taxon>
        <taxon>Bacillota</taxon>
        <taxon>Clostridia</taxon>
        <taxon>Lachnospirales</taxon>
        <taxon>Lachnospiraceae</taxon>
        <taxon>Pseudobutyrivibrio</taxon>
    </lineage>
</organism>
<protein>
    <recommendedName>
        <fullName evidence="4">Lipoprotein</fullName>
    </recommendedName>
</protein>
<accession>A0A2G3DUP9</accession>